<evidence type="ECO:0000313" key="1">
    <source>
        <dbReference type="EMBL" id="KAJ7412284.1"/>
    </source>
</evidence>
<comment type="caution">
    <text evidence="1">The sequence shown here is derived from an EMBL/GenBank/DDBJ whole genome shotgun (WGS) entry which is preliminary data.</text>
</comment>
<proteinExistence type="predicted"/>
<reference evidence="1" key="1">
    <citation type="submission" date="2019-10" db="EMBL/GenBank/DDBJ databases">
        <authorList>
            <person name="Soares A.E.R."/>
            <person name="Aleixo A."/>
            <person name="Schneider P."/>
            <person name="Miyaki C.Y."/>
            <person name="Schneider M.P."/>
            <person name="Mello C."/>
            <person name="Vasconcelos A.T.R."/>
        </authorList>
    </citation>
    <scope>NUCLEOTIDE SEQUENCE</scope>
    <source>
        <tissue evidence="1">Muscle</tissue>
    </source>
</reference>
<organism evidence="1 2">
    <name type="scientific">Willisornis vidua</name>
    <name type="common">Xingu scale-backed antbird</name>
    <dbReference type="NCBI Taxonomy" id="1566151"/>
    <lineage>
        <taxon>Eukaryota</taxon>
        <taxon>Metazoa</taxon>
        <taxon>Chordata</taxon>
        <taxon>Craniata</taxon>
        <taxon>Vertebrata</taxon>
        <taxon>Euteleostomi</taxon>
        <taxon>Archelosauria</taxon>
        <taxon>Archosauria</taxon>
        <taxon>Dinosauria</taxon>
        <taxon>Saurischia</taxon>
        <taxon>Theropoda</taxon>
        <taxon>Coelurosauria</taxon>
        <taxon>Aves</taxon>
        <taxon>Neognathae</taxon>
        <taxon>Neoaves</taxon>
        <taxon>Telluraves</taxon>
        <taxon>Australaves</taxon>
        <taxon>Passeriformes</taxon>
        <taxon>Thamnophilidae</taxon>
        <taxon>Willisornis</taxon>
    </lineage>
</organism>
<gene>
    <name evidence="1" type="ORF">WISP_97789</name>
</gene>
<protein>
    <submittedName>
        <fullName evidence="1">Uncharacterized protein</fullName>
    </submittedName>
</protein>
<sequence>MEVPGGPTSHRALPRAIQDLLVTVGGRGAGETRPCQVPLVPVVLLAPREELVTQVLEGSQGCLVFLACGVWMAFQGSLAWLENLGLLDLLVLLAHLGTRVMWEILGQVVSVGWMESRVTLVTLESQASQDRGDRRARLVSLELQDLLEPEDGLVGQDSEVLLGLTVLRERRHSFSSPVLVWDVAKVLETHISISSSPRVTWGMKGKEGFLEKLADGMNLLCAIPEEMMDPTLAREAKPILSIPFLIPTAINKSDK</sequence>
<name>A0ABQ9D5J0_9PASS</name>
<dbReference type="EMBL" id="WHWB01034255">
    <property type="protein sequence ID" value="KAJ7412284.1"/>
    <property type="molecule type" value="Genomic_DNA"/>
</dbReference>
<evidence type="ECO:0000313" key="2">
    <source>
        <dbReference type="Proteomes" id="UP001145742"/>
    </source>
</evidence>
<accession>A0ABQ9D5J0</accession>
<dbReference type="Proteomes" id="UP001145742">
    <property type="component" value="Unassembled WGS sequence"/>
</dbReference>
<keyword evidence="2" id="KW-1185">Reference proteome</keyword>